<proteinExistence type="predicted"/>
<sequence>MSDPTEKEISIPWPGKSAIMVTLTTPPEGMTLSGFGLILGPGAGGDEKTPLLTAVAKEVAKQGHYCARYRARVPNLGFRVSVCTRVMEYLFHPTSGLYPLKGCFHGGHSMGTRVAGTVASQIALKGSEPAAATTVTTITATTPKKKRATREKKATTKDSDSTTTVSSPDFPQDFITGLILYSYPLHTQDNTKSLRDQILYNIPSTTPTLFVSGLNDSMCSTTLFEKVFADMKSSPREVIRVKSADHGLGFGNSLASQARKERLIESIVEWTVAFMDDSIARNTTGKKKKTAKNTAAAADVVTKKTAVLEKNNGDEWTLSLSADV</sequence>
<evidence type="ECO:0000313" key="4">
    <source>
        <dbReference type="Proteomes" id="UP000703661"/>
    </source>
</evidence>
<evidence type="ECO:0000259" key="2">
    <source>
        <dbReference type="Pfam" id="PF20408"/>
    </source>
</evidence>
<evidence type="ECO:0000313" key="3">
    <source>
        <dbReference type="EMBL" id="KAG0012859.1"/>
    </source>
</evidence>
<name>A0A9P6SZ95_9FUNG</name>
<dbReference type="Pfam" id="PF20408">
    <property type="entry name" value="Abhydrolase_11"/>
    <property type="match status" value="1"/>
</dbReference>
<reference evidence="3" key="1">
    <citation type="journal article" date="2020" name="Fungal Divers.">
        <title>Resolving the Mortierellaceae phylogeny through synthesis of multi-gene phylogenetics and phylogenomics.</title>
        <authorList>
            <person name="Vandepol N."/>
            <person name="Liber J."/>
            <person name="Desiro A."/>
            <person name="Na H."/>
            <person name="Kennedy M."/>
            <person name="Barry K."/>
            <person name="Grigoriev I.V."/>
            <person name="Miller A.N."/>
            <person name="O'Donnell K."/>
            <person name="Stajich J.E."/>
            <person name="Bonito G."/>
        </authorList>
    </citation>
    <scope>NUCLEOTIDE SEQUENCE</scope>
    <source>
        <strain evidence="3">NRRL 2769</strain>
    </source>
</reference>
<dbReference type="SUPFAM" id="SSF53474">
    <property type="entry name" value="alpha/beta-Hydrolases"/>
    <property type="match status" value="1"/>
</dbReference>
<accession>A0A9P6SZ95</accession>
<dbReference type="AlphaFoldDB" id="A0A9P6SZ95"/>
<keyword evidence="4" id="KW-1185">Reference proteome</keyword>
<dbReference type="Proteomes" id="UP000703661">
    <property type="component" value="Unassembled WGS sequence"/>
</dbReference>
<dbReference type="Gene3D" id="3.40.50.1820">
    <property type="entry name" value="alpha/beta hydrolase"/>
    <property type="match status" value="1"/>
</dbReference>
<dbReference type="InterPro" id="IPR029058">
    <property type="entry name" value="AB_hydrolase_fold"/>
</dbReference>
<organism evidence="3 4">
    <name type="scientific">Entomortierella chlamydospora</name>
    <dbReference type="NCBI Taxonomy" id="101097"/>
    <lineage>
        <taxon>Eukaryota</taxon>
        <taxon>Fungi</taxon>
        <taxon>Fungi incertae sedis</taxon>
        <taxon>Mucoromycota</taxon>
        <taxon>Mortierellomycotina</taxon>
        <taxon>Mortierellomycetes</taxon>
        <taxon>Mortierellales</taxon>
        <taxon>Mortierellaceae</taxon>
        <taxon>Entomortierella</taxon>
    </lineage>
</organism>
<dbReference type="EMBL" id="JAAAID010000924">
    <property type="protein sequence ID" value="KAG0012859.1"/>
    <property type="molecule type" value="Genomic_DNA"/>
</dbReference>
<comment type="caution">
    <text evidence="3">The sequence shown here is derived from an EMBL/GenBank/DDBJ whole genome shotgun (WGS) entry which is preliminary data.</text>
</comment>
<gene>
    <name evidence="3" type="primary">TEX30</name>
    <name evidence="3" type="ORF">BGZ80_011464</name>
</gene>
<feature type="domain" description="KANL3/Tex30 alpha/beta hydrolase-like" evidence="2">
    <location>
        <begin position="174"/>
        <end position="275"/>
    </location>
</feature>
<evidence type="ECO:0000256" key="1">
    <source>
        <dbReference type="SAM" id="MobiDB-lite"/>
    </source>
</evidence>
<dbReference type="InterPro" id="IPR046879">
    <property type="entry name" value="KANL3/Tex30_Abhydrolase"/>
</dbReference>
<dbReference type="InterPro" id="IPR026555">
    <property type="entry name" value="NSL3/Tex30"/>
</dbReference>
<feature type="region of interest" description="Disordered" evidence="1">
    <location>
        <begin position="142"/>
        <end position="166"/>
    </location>
</feature>
<feature type="compositionally biased region" description="Basic and acidic residues" evidence="1">
    <location>
        <begin position="151"/>
        <end position="160"/>
    </location>
</feature>
<protein>
    <submittedName>
        <fullName evidence="3">Testis-expressed protein 30</fullName>
    </submittedName>
</protein>
<dbReference type="PANTHER" id="PTHR13136">
    <property type="entry name" value="TESTIS DEVELOPMENT PROTEIN PRTD"/>
    <property type="match status" value="1"/>
</dbReference>
<dbReference type="PANTHER" id="PTHR13136:SF11">
    <property type="entry name" value="TESTIS-EXPRESSED PROTEIN 30"/>
    <property type="match status" value="1"/>
</dbReference>